<dbReference type="AlphaFoldDB" id="A0AAD8MTW4"/>
<reference evidence="2" key="1">
    <citation type="submission" date="2023-02" db="EMBL/GenBank/DDBJ databases">
        <title>Genome of toxic invasive species Heracleum sosnowskyi carries increased number of genes despite the absence of recent whole-genome duplications.</title>
        <authorList>
            <person name="Schelkunov M."/>
            <person name="Shtratnikova V."/>
            <person name="Makarenko M."/>
            <person name="Klepikova A."/>
            <person name="Omelchenko D."/>
            <person name="Novikova G."/>
            <person name="Obukhova E."/>
            <person name="Bogdanov V."/>
            <person name="Penin A."/>
            <person name="Logacheva M."/>
        </authorList>
    </citation>
    <scope>NUCLEOTIDE SEQUENCE</scope>
    <source>
        <strain evidence="2">Hsosn_3</strain>
        <tissue evidence="2">Leaf</tissue>
    </source>
</reference>
<reference evidence="2" key="2">
    <citation type="submission" date="2023-05" db="EMBL/GenBank/DDBJ databases">
        <authorList>
            <person name="Schelkunov M.I."/>
        </authorList>
    </citation>
    <scope>NUCLEOTIDE SEQUENCE</scope>
    <source>
        <strain evidence="2">Hsosn_3</strain>
        <tissue evidence="2">Leaf</tissue>
    </source>
</reference>
<dbReference type="PANTHER" id="PTHR46354">
    <property type="entry name" value="DOG1 DOMAIN-CONTAINING PROTEIN"/>
    <property type="match status" value="1"/>
</dbReference>
<dbReference type="Pfam" id="PF14144">
    <property type="entry name" value="DOG1"/>
    <property type="match status" value="1"/>
</dbReference>
<dbReference type="PROSITE" id="PS51806">
    <property type="entry name" value="DOG1"/>
    <property type="match status" value="1"/>
</dbReference>
<gene>
    <name evidence="2" type="ORF">POM88_017428</name>
</gene>
<keyword evidence="3" id="KW-1185">Reference proteome</keyword>
<feature type="domain" description="DOG1" evidence="1">
    <location>
        <begin position="1"/>
        <end position="225"/>
    </location>
</feature>
<proteinExistence type="predicted"/>
<organism evidence="2 3">
    <name type="scientific">Heracleum sosnowskyi</name>
    <dbReference type="NCBI Taxonomy" id="360622"/>
    <lineage>
        <taxon>Eukaryota</taxon>
        <taxon>Viridiplantae</taxon>
        <taxon>Streptophyta</taxon>
        <taxon>Embryophyta</taxon>
        <taxon>Tracheophyta</taxon>
        <taxon>Spermatophyta</taxon>
        <taxon>Magnoliopsida</taxon>
        <taxon>eudicotyledons</taxon>
        <taxon>Gunneridae</taxon>
        <taxon>Pentapetalae</taxon>
        <taxon>asterids</taxon>
        <taxon>campanulids</taxon>
        <taxon>Apiales</taxon>
        <taxon>Apiaceae</taxon>
        <taxon>Apioideae</taxon>
        <taxon>apioid superclade</taxon>
        <taxon>Tordylieae</taxon>
        <taxon>Tordyliinae</taxon>
        <taxon>Heracleum</taxon>
    </lineage>
</organism>
<name>A0AAD8MTW4_9APIA</name>
<dbReference type="EMBL" id="JAUIZM010000004">
    <property type="protein sequence ID" value="KAK1389250.1"/>
    <property type="molecule type" value="Genomic_DNA"/>
</dbReference>
<dbReference type="PANTHER" id="PTHR46354:SF12">
    <property type="entry name" value="DNA-BINDING PROTEIN-LIKE PROTEIN"/>
    <property type="match status" value="1"/>
</dbReference>
<accession>A0AAD8MTW4</accession>
<dbReference type="InterPro" id="IPR025422">
    <property type="entry name" value="TGA_domain"/>
</dbReference>
<evidence type="ECO:0000313" key="2">
    <source>
        <dbReference type="EMBL" id="KAK1389250.1"/>
    </source>
</evidence>
<dbReference type="Proteomes" id="UP001237642">
    <property type="component" value="Unassembled WGS sequence"/>
</dbReference>
<dbReference type="InterPro" id="IPR051886">
    <property type="entry name" value="Seed_Dev/Stress_Resp_Reg"/>
</dbReference>
<protein>
    <submittedName>
        <fullName evidence="2">DOG1 domain-containing protein</fullName>
    </submittedName>
</protein>
<sequence>MGFQSFHERWYQQLHQLVQKLKKTPRPPTSDKENNNLIELAQKFLSHISDYYRVKAALAHQDVLFLLAAPWNSKFEGSLRWMAGWRPFTVFQVIHTESTILFENYLLDMLDGAAQTGDLGNLSPDQMKCLSDLQCQTTSEENDLNDQLAEWQDVASDMMLMRYEDDKEKLIDDLGTIVRRGDELRMRTLAKAVQLLTPHQTVDFLVSAAHLHSLVRAWGEQRDIADGVQ</sequence>
<comment type="caution">
    <text evidence="2">The sequence shown here is derived from an EMBL/GenBank/DDBJ whole genome shotgun (WGS) entry which is preliminary data.</text>
</comment>
<evidence type="ECO:0000313" key="3">
    <source>
        <dbReference type="Proteomes" id="UP001237642"/>
    </source>
</evidence>
<evidence type="ECO:0000259" key="1">
    <source>
        <dbReference type="PROSITE" id="PS51806"/>
    </source>
</evidence>
<dbReference type="GO" id="GO:0043565">
    <property type="term" value="F:sequence-specific DNA binding"/>
    <property type="evidence" value="ECO:0007669"/>
    <property type="project" value="InterPro"/>
</dbReference>
<dbReference type="GO" id="GO:0006351">
    <property type="term" value="P:DNA-templated transcription"/>
    <property type="evidence" value="ECO:0007669"/>
    <property type="project" value="InterPro"/>
</dbReference>